<dbReference type="EMBL" id="BARS01049826">
    <property type="protein sequence ID" value="GAG37146.1"/>
    <property type="molecule type" value="Genomic_DNA"/>
</dbReference>
<feature type="non-terminal residue" evidence="1">
    <location>
        <position position="240"/>
    </location>
</feature>
<dbReference type="AlphaFoldDB" id="X0YK44"/>
<comment type="caution">
    <text evidence="1">The sequence shown here is derived from an EMBL/GenBank/DDBJ whole genome shotgun (WGS) entry which is preliminary data.</text>
</comment>
<evidence type="ECO:0000313" key="1">
    <source>
        <dbReference type="EMBL" id="GAG37146.1"/>
    </source>
</evidence>
<reference evidence="1" key="1">
    <citation type="journal article" date="2014" name="Front. Microbiol.">
        <title>High frequency of phylogenetically diverse reductive dehalogenase-homologous genes in deep subseafloor sedimentary metagenomes.</title>
        <authorList>
            <person name="Kawai M."/>
            <person name="Futagami T."/>
            <person name="Toyoda A."/>
            <person name="Takaki Y."/>
            <person name="Nishi S."/>
            <person name="Hori S."/>
            <person name="Arai W."/>
            <person name="Tsubouchi T."/>
            <person name="Morono Y."/>
            <person name="Uchiyama I."/>
            <person name="Ito T."/>
            <person name="Fujiyama A."/>
            <person name="Inagaki F."/>
            <person name="Takami H."/>
        </authorList>
    </citation>
    <scope>NUCLEOTIDE SEQUENCE</scope>
    <source>
        <strain evidence="1">Expedition CK06-06</strain>
    </source>
</reference>
<protein>
    <submittedName>
        <fullName evidence="1">Uncharacterized protein</fullName>
    </submittedName>
</protein>
<sequence length="240" mass="25435">VSNGAPPANDDIQNAKGVGNVTNLAFDTTEATIDGPELCGRSQNIWYCYTATCTGAATVSLCGSSFDTRLAIYNNGCSSTPTSDDMLRCNDDFCGRQSEVTFPVTAGNKYLIEVAGFNRNVFGAGVMNITCDGEANPPANDDWYNALPVGPVGDISNLAFDTTVATFDGPGICMNTPNIWYCFTATSPYICDVTVGLCGSEFDTMLAVYNGCETSPTSNNLIECNDDACSYQSEITFVAI</sequence>
<name>X0YK44_9ZZZZ</name>
<proteinExistence type="predicted"/>
<organism evidence="1">
    <name type="scientific">marine sediment metagenome</name>
    <dbReference type="NCBI Taxonomy" id="412755"/>
    <lineage>
        <taxon>unclassified sequences</taxon>
        <taxon>metagenomes</taxon>
        <taxon>ecological metagenomes</taxon>
    </lineage>
</organism>
<feature type="non-terminal residue" evidence="1">
    <location>
        <position position="1"/>
    </location>
</feature>
<gene>
    <name evidence="1" type="ORF">S01H1_74467</name>
</gene>
<accession>X0YK44</accession>